<accession>A0A0E9TFM0</accession>
<evidence type="ECO:0000313" key="1">
    <source>
        <dbReference type="EMBL" id="JAH51518.1"/>
    </source>
</evidence>
<reference evidence="1" key="2">
    <citation type="journal article" date="2015" name="Fish Shellfish Immunol.">
        <title>Early steps in the European eel (Anguilla anguilla)-Vibrio vulnificus interaction in the gills: Role of the RtxA13 toxin.</title>
        <authorList>
            <person name="Callol A."/>
            <person name="Pajuelo D."/>
            <person name="Ebbesson L."/>
            <person name="Teles M."/>
            <person name="MacKenzie S."/>
            <person name="Amaro C."/>
        </authorList>
    </citation>
    <scope>NUCLEOTIDE SEQUENCE</scope>
</reference>
<proteinExistence type="predicted"/>
<protein>
    <submittedName>
        <fullName evidence="1">Uncharacterized protein</fullName>
    </submittedName>
</protein>
<dbReference type="EMBL" id="GBXM01057059">
    <property type="protein sequence ID" value="JAH51518.1"/>
    <property type="molecule type" value="Transcribed_RNA"/>
</dbReference>
<reference evidence="1" key="1">
    <citation type="submission" date="2014-11" db="EMBL/GenBank/DDBJ databases">
        <authorList>
            <person name="Amaro Gonzalez C."/>
        </authorList>
    </citation>
    <scope>NUCLEOTIDE SEQUENCE</scope>
</reference>
<dbReference type="AlphaFoldDB" id="A0A0E9TFM0"/>
<organism evidence="1">
    <name type="scientific">Anguilla anguilla</name>
    <name type="common">European freshwater eel</name>
    <name type="synonym">Muraena anguilla</name>
    <dbReference type="NCBI Taxonomy" id="7936"/>
    <lineage>
        <taxon>Eukaryota</taxon>
        <taxon>Metazoa</taxon>
        <taxon>Chordata</taxon>
        <taxon>Craniata</taxon>
        <taxon>Vertebrata</taxon>
        <taxon>Euteleostomi</taxon>
        <taxon>Actinopterygii</taxon>
        <taxon>Neopterygii</taxon>
        <taxon>Teleostei</taxon>
        <taxon>Anguilliformes</taxon>
        <taxon>Anguillidae</taxon>
        <taxon>Anguilla</taxon>
    </lineage>
</organism>
<sequence>MHLDVIEQLNLVSPVW</sequence>
<name>A0A0E9TFM0_ANGAN</name>